<proteinExistence type="predicted"/>
<reference evidence="3 4" key="1">
    <citation type="submission" date="2022-10" db="EMBL/GenBank/DDBJ databases">
        <title>Roseococcus glaciei nov., sp. nov., isolated from glacier.</title>
        <authorList>
            <person name="Liu Q."/>
            <person name="Xin Y.-H."/>
        </authorList>
    </citation>
    <scope>NUCLEOTIDE SEQUENCE [LARGE SCALE GENOMIC DNA]</scope>
    <source>
        <strain evidence="3 4">MDT2-1-1</strain>
    </source>
</reference>
<name>A0ABT3P093_9PROT</name>
<dbReference type="PANTHER" id="PTHR11556:SF35">
    <property type="entry name" value="SEDOHEPTULOSE-1,7-BISPHOSPHATASE, CHLOROPLASTIC"/>
    <property type="match status" value="1"/>
</dbReference>
<dbReference type="Gene3D" id="3.40.190.80">
    <property type="match status" value="1"/>
</dbReference>
<dbReference type="Pfam" id="PF18913">
    <property type="entry name" value="FBPase_C"/>
    <property type="match status" value="1"/>
</dbReference>
<comment type="pathway">
    <text evidence="1">Carbohydrate biosynthesis.</text>
</comment>
<evidence type="ECO:0000256" key="1">
    <source>
        <dbReference type="ARBA" id="ARBA00024331"/>
    </source>
</evidence>
<evidence type="ECO:0000313" key="3">
    <source>
        <dbReference type="EMBL" id="MCW8087824.1"/>
    </source>
</evidence>
<dbReference type="RefSeq" id="WP_301592030.1">
    <property type="nucleotide sequence ID" value="NZ_JAPFQI010000022.1"/>
</dbReference>
<dbReference type="Proteomes" id="UP001526430">
    <property type="component" value="Unassembled WGS sequence"/>
</dbReference>
<dbReference type="PANTHER" id="PTHR11556">
    <property type="entry name" value="FRUCTOSE-1,6-BISPHOSPHATASE-RELATED"/>
    <property type="match status" value="1"/>
</dbReference>
<gene>
    <name evidence="3" type="ORF">OF850_19645</name>
</gene>
<evidence type="ECO:0000313" key="4">
    <source>
        <dbReference type="Proteomes" id="UP001526430"/>
    </source>
</evidence>
<keyword evidence="4" id="KW-1185">Reference proteome</keyword>
<dbReference type="InterPro" id="IPR000146">
    <property type="entry name" value="FBPase_class-1"/>
</dbReference>
<dbReference type="EMBL" id="JAPFQI010000022">
    <property type="protein sequence ID" value="MCW8087824.1"/>
    <property type="molecule type" value="Genomic_DNA"/>
</dbReference>
<dbReference type="SUPFAM" id="SSF56655">
    <property type="entry name" value="Carbohydrate phosphatase"/>
    <property type="match status" value="1"/>
</dbReference>
<dbReference type="InterPro" id="IPR044015">
    <property type="entry name" value="FBPase_C_dom"/>
</dbReference>
<organism evidence="3 4">
    <name type="scientific">Sabulicella glaciei</name>
    <dbReference type="NCBI Taxonomy" id="2984948"/>
    <lineage>
        <taxon>Bacteria</taxon>
        <taxon>Pseudomonadati</taxon>
        <taxon>Pseudomonadota</taxon>
        <taxon>Alphaproteobacteria</taxon>
        <taxon>Acetobacterales</taxon>
        <taxon>Acetobacteraceae</taxon>
        <taxon>Sabulicella</taxon>
    </lineage>
</organism>
<protein>
    <recommendedName>
        <fullName evidence="2">Fructose-1-6-bisphosphatase class 1 C-terminal domain-containing protein</fullName>
    </recommendedName>
</protein>
<evidence type="ECO:0000259" key="2">
    <source>
        <dbReference type="Pfam" id="PF18913"/>
    </source>
</evidence>
<feature type="domain" description="Fructose-1-6-bisphosphatase class 1 C-terminal" evidence="2">
    <location>
        <begin position="1"/>
        <end position="67"/>
    </location>
</feature>
<comment type="caution">
    <text evidence="3">The sequence shown here is derived from an EMBL/GenBank/DDBJ whole genome shotgun (WGS) entry which is preliminary data.</text>
</comment>
<sequence>MRWTGSMVADVQRILTRGGIVLYRWDAPEPDRAGKLRLMYEGNPLGMLIEQASGSASDGTGRISTSSLQAYTSAFR</sequence>
<accession>A0ABT3P093</accession>